<keyword evidence="1" id="KW-0489">Methyltransferase</keyword>
<name>A0ACB9ZEC6_9PEZI</name>
<accession>A0ACB9ZEC6</accession>
<protein>
    <submittedName>
        <fullName evidence="1">Methyltransferase type 11</fullName>
    </submittedName>
</protein>
<dbReference type="EMBL" id="MU393426">
    <property type="protein sequence ID" value="KAI4869991.1"/>
    <property type="molecule type" value="Genomic_DNA"/>
</dbReference>
<comment type="caution">
    <text evidence="1">The sequence shown here is derived from an EMBL/GenBank/DDBJ whole genome shotgun (WGS) entry which is preliminary data.</text>
</comment>
<keyword evidence="1" id="KW-0808">Transferase</keyword>
<evidence type="ECO:0000313" key="2">
    <source>
        <dbReference type="Proteomes" id="UP001497700"/>
    </source>
</evidence>
<reference evidence="1 2" key="1">
    <citation type="journal article" date="2022" name="New Phytol.">
        <title>Ecological generalism drives hyperdiversity of secondary metabolite gene clusters in xylarialean endophytes.</title>
        <authorList>
            <person name="Franco M.E.E."/>
            <person name="Wisecaver J.H."/>
            <person name="Arnold A.E."/>
            <person name="Ju Y.M."/>
            <person name="Slot J.C."/>
            <person name="Ahrendt S."/>
            <person name="Moore L.P."/>
            <person name="Eastman K.E."/>
            <person name="Scott K."/>
            <person name="Konkel Z."/>
            <person name="Mondo S.J."/>
            <person name="Kuo A."/>
            <person name="Hayes R.D."/>
            <person name="Haridas S."/>
            <person name="Andreopoulos B."/>
            <person name="Riley R."/>
            <person name="LaButti K."/>
            <person name="Pangilinan J."/>
            <person name="Lipzen A."/>
            <person name="Amirebrahimi M."/>
            <person name="Yan J."/>
            <person name="Adam C."/>
            <person name="Keymanesh K."/>
            <person name="Ng V."/>
            <person name="Louie K."/>
            <person name="Northen T."/>
            <person name="Drula E."/>
            <person name="Henrissat B."/>
            <person name="Hsieh H.M."/>
            <person name="Youens-Clark K."/>
            <person name="Lutzoni F."/>
            <person name="Miadlikowska J."/>
            <person name="Eastwood D.C."/>
            <person name="Hamelin R.C."/>
            <person name="Grigoriev I.V."/>
            <person name="U'Ren J.M."/>
        </authorList>
    </citation>
    <scope>NUCLEOTIDE SEQUENCE [LARGE SCALE GENOMIC DNA]</scope>
    <source>
        <strain evidence="1 2">CBS 119005</strain>
    </source>
</reference>
<evidence type="ECO:0000313" key="1">
    <source>
        <dbReference type="EMBL" id="KAI4869991.1"/>
    </source>
</evidence>
<sequence length="228" mass="26180">MSQNIYDQQEFFENYIQLDRQVRGLAGAPEWPQLKAMLPNLDGLSVLDLGCGFGWFARFARENGAACVRAIDLSEKMLDKARSLTDDENIEYERADLEELRLAENQYDLVFSSLTFHYLVNLPTLIKEVSKSLRPSGRLICSIEHPIYTSPSKPSFVVDEETGRQFWPLDGYQSEGLRSTNWFVEGVKKQHRTMGTYINILLDNSLQLTDLVEWGPNEEELKIHPSWG</sequence>
<gene>
    <name evidence="1" type="ORF">F4820DRAFT_317146</name>
</gene>
<organism evidence="1 2">
    <name type="scientific">Hypoxylon rubiginosum</name>
    <dbReference type="NCBI Taxonomy" id="110542"/>
    <lineage>
        <taxon>Eukaryota</taxon>
        <taxon>Fungi</taxon>
        <taxon>Dikarya</taxon>
        <taxon>Ascomycota</taxon>
        <taxon>Pezizomycotina</taxon>
        <taxon>Sordariomycetes</taxon>
        <taxon>Xylariomycetidae</taxon>
        <taxon>Xylariales</taxon>
        <taxon>Hypoxylaceae</taxon>
        <taxon>Hypoxylon</taxon>
    </lineage>
</organism>
<keyword evidence="2" id="KW-1185">Reference proteome</keyword>
<proteinExistence type="predicted"/>
<dbReference type="Proteomes" id="UP001497700">
    <property type="component" value="Unassembled WGS sequence"/>
</dbReference>